<dbReference type="EMBL" id="GBRD01012808">
    <property type="protein sequence ID" value="JAG53018.1"/>
    <property type="molecule type" value="Transcribed_RNA"/>
</dbReference>
<reference evidence="2" key="1">
    <citation type="submission" date="2014-09" db="EMBL/GenBank/DDBJ databases">
        <authorList>
            <person name="Magalhaes I.L.F."/>
            <person name="Oliveira U."/>
            <person name="Santos F.R."/>
            <person name="Vidigal T.H.D.A."/>
            <person name="Brescovit A.D."/>
            <person name="Santos A.J."/>
        </authorList>
    </citation>
    <scope>NUCLEOTIDE SEQUENCE</scope>
</reference>
<feature type="compositionally biased region" description="Polar residues" evidence="1">
    <location>
        <begin position="147"/>
        <end position="158"/>
    </location>
</feature>
<evidence type="ECO:0000313" key="2">
    <source>
        <dbReference type="EMBL" id="JAG53018.1"/>
    </source>
</evidence>
<organism evidence="2">
    <name type="scientific">Lygus hesperus</name>
    <name type="common">Western plant bug</name>
    <dbReference type="NCBI Taxonomy" id="30085"/>
    <lineage>
        <taxon>Eukaryota</taxon>
        <taxon>Metazoa</taxon>
        <taxon>Ecdysozoa</taxon>
        <taxon>Arthropoda</taxon>
        <taxon>Hexapoda</taxon>
        <taxon>Insecta</taxon>
        <taxon>Pterygota</taxon>
        <taxon>Neoptera</taxon>
        <taxon>Paraneoptera</taxon>
        <taxon>Hemiptera</taxon>
        <taxon>Heteroptera</taxon>
        <taxon>Panheteroptera</taxon>
        <taxon>Cimicomorpha</taxon>
        <taxon>Miridae</taxon>
        <taxon>Mirini</taxon>
        <taxon>Lygus</taxon>
    </lineage>
</organism>
<feature type="compositionally biased region" description="Polar residues" evidence="1">
    <location>
        <begin position="78"/>
        <end position="89"/>
    </location>
</feature>
<proteinExistence type="predicted"/>
<dbReference type="AlphaFoldDB" id="A0A0K8SI86"/>
<sequence length="158" mass="17033">MVATPMKSTPRYRQTSRTVRAGMGDCPTTNPPSTTFTISWWPDGTKGTNPHLLGLTTSPHLASCSENALRAICKPSRVSASRITSNPISAGSLPKAVSTTRSKRSGDSGSPWRTPRPMTISPDISPPASRTVTPSWYRQAIDHEGNRSGQGDLQCQRL</sequence>
<feature type="region of interest" description="Disordered" evidence="1">
    <location>
        <begin position="1"/>
        <end position="31"/>
    </location>
</feature>
<name>A0A0K8SI86_LYGHE</name>
<evidence type="ECO:0000256" key="1">
    <source>
        <dbReference type="SAM" id="MobiDB-lite"/>
    </source>
</evidence>
<accession>A0A0K8SI86</accession>
<protein>
    <submittedName>
        <fullName evidence="2">Uncharacterized protein</fullName>
    </submittedName>
</protein>
<feature type="region of interest" description="Disordered" evidence="1">
    <location>
        <begin position="77"/>
        <end position="158"/>
    </location>
</feature>